<evidence type="ECO:0000313" key="2">
    <source>
        <dbReference type="EMBL" id="MFD1188186.1"/>
    </source>
</evidence>
<proteinExistence type="predicted"/>
<name>A0ABW3SW44_9BACT</name>
<keyword evidence="1" id="KW-0175">Coiled coil</keyword>
<feature type="coiled-coil region" evidence="1">
    <location>
        <begin position="80"/>
        <end position="125"/>
    </location>
</feature>
<organism evidence="2 3">
    <name type="scientific">Pontibacter rugosus</name>
    <dbReference type="NCBI Taxonomy" id="1745966"/>
    <lineage>
        <taxon>Bacteria</taxon>
        <taxon>Pseudomonadati</taxon>
        <taxon>Bacteroidota</taxon>
        <taxon>Cytophagia</taxon>
        <taxon>Cytophagales</taxon>
        <taxon>Hymenobacteraceae</taxon>
        <taxon>Pontibacter</taxon>
    </lineage>
</organism>
<evidence type="ECO:0000313" key="3">
    <source>
        <dbReference type="Proteomes" id="UP001597094"/>
    </source>
</evidence>
<protein>
    <submittedName>
        <fullName evidence="2">Uncharacterized protein</fullName>
    </submittedName>
</protein>
<dbReference type="RefSeq" id="WP_377531330.1">
    <property type="nucleotide sequence ID" value="NZ_JBHTLD010000227.1"/>
</dbReference>
<evidence type="ECO:0000256" key="1">
    <source>
        <dbReference type="SAM" id="Coils"/>
    </source>
</evidence>
<gene>
    <name evidence="2" type="ORF">ACFQ2O_18380</name>
</gene>
<sequence>MKAFTYTFILCFASCLWSCESRRDVDSTEATAATSEDTETIEVRKTGETAEEELENFRGWLNEQTAKGDESIRKEWPGIKGELRERNQKLEENFENLSEKSKQEYRELQNRYSRWEERQERRQQQPLNQDKVQEWQGTLLGEHKQISTIDPTDMREAYLTFMGTVRAKRRSWTQNEWDYVDNVYSSLNERRRQVEDQLTTGDKLKIRTLQAEYLALEGSADANSMVRDVK</sequence>
<reference evidence="3" key="1">
    <citation type="journal article" date="2019" name="Int. J. Syst. Evol. Microbiol.">
        <title>The Global Catalogue of Microorganisms (GCM) 10K type strain sequencing project: providing services to taxonomists for standard genome sequencing and annotation.</title>
        <authorList>
            <consortium name="The Broad Institute Genomics Platform"/>
            <consortium name="The Broad Institute Genome Sequencing Center for Infectious Disease"/>
            <person name="Wu L."/>
            <person name="Ma J."/>
        </authorList>
    </citation>
    <scope>NUCLEOTIDE SEQUENCE [LARGE SCALE GENOMIC DNA]</scope>
    <source>
        <strain evidence="3">JCM 31319</strain>
    </source>
</reference>
<dbReference type="Proteomes" id="UP001597094">
    <property type="component" value="Unassembled WGS sequence"/>
</dbReference>
<dbReference type="EMBL" id="JBHTLD010000227">
    <property type="protein sequence ID" value="MFD1188186.1"/>
    <property type="molecule type" value="Genomic_DNA"/>
</dbReference>
<accession>A0ABW3SW44</accession>
<keyword evidence="3" id="KW-1185">Reference proteome</keyword>
<comment type="caution">
    <text evidence="2">The sequence shown here is derived from an EMBL/GenBank/DDBJ whole genome shotgun (WGS) entry which is preliminary data.</text>
</comment>